<feature type="transmembrane region" description="Helical" evidence="1">
    <location>
        <begin position="32"/>
        <end position="55"/>
    </location>
</feature>
<keyword evidence="1" id="KW-1133">Transmembrane helix</keyword>
<dbReference type="InterPro" id="IPR021309">
    <property type="entry name" value="YgaP-like_TM"/>
</dbReference>
<evidence type="ECO:0000313" key="3">
    <source>
        <dbReference type="EMBL" id="MCR2805788.1"/>
    </source>
</evidence>
<keyword evidence="4" id="KW-1185">Reference proteome</keyword>
<evidence type="ECO:0000313" key="4">
    <source>
        <dbReference type="Proteomes" id="UP001141950"/>
    </source>
</evidence>
<protein>
    <submittedName>
        <fullName evidence="3">DUF2892 domain-containing protein</fullName>
    </submittedName>
</protein>
<keyword evidence="1" id="KW-0472">Membrane</keyword>
<keyword evidence="1" id="KW-0812">Transmembrane</keyword>
<feature type="domain" description="Inner membrane protein YgaP-like transmembrane" evidence="2">
    <location>
        <begin position="1"/>
        <end position="61"/>
    </location>
</feature>
<dbReference type="RefSeq" id="WP_257448631.1">
    <property type="nucleotide sequence ID" value="NZ_JANIPJ010000013.1"/>
</dbReference>
<dbReference type="Pfam" id="PF11127">
    <property type="entry name" value="YgaP-like_TM"/>
    <property type="match status" value="1"/>
</dbReference>
<name>A0A9X2MTX1_9BACL</name>
<sequence>MKNLSGLDRSVRLLLGIGMLVVFFQADSGWRYVGLLGVIPLATTALGTCFVYRLLGISTYRNDGGPHRR</sequence>
<feature type="transmembrane region" description="Helical" evidence="1">
    <location>
        <begin position="9"/>
        <end position="26"/>
    </location>
</feature>
<proteinExistence type="predicted"/>
<evidence type="ECO:0000256" key="1">
    <source>
        <dbReference type="SAM" id="Phobius"/>
    </source>
</evidence>
<dbReference type="EMBL" id="JANIPJ010000013">
    <property type="protein sequence ID" value="MCR2805788.1"/>
    <property type="molecule type" value="Genomic_DNA"/>
</dbReference>
<dbReference type="Proteomes" id="UP001141950">
    <property type="component" value="Unassembled WGS sequence"/>
</dbReference>
<accession>A0A9X2MTX1</accession>
<evidence type="ECO:0000259" key="2">
    <source>
        <dbReference type="Pfam" id="PF11127"/>
    </source>
</evidence>
<dbReference type="AlphaFoldDB" id="A0A9X2MTX1"/>
<comment type="caution">
    <text evidence="3">The sequence shown here is derived from an EMBL/GenBank/DDBJ whole genome shotgun (WGS) entry which is preliminary data.</text>
</comment>
<organism evidence="3 4">
    <name type="scientific">Paenibacillus soyae</name>
    <dbReference type="NCBI Taxonomy" id="2969249"/>
    <lineage>
        <taxon>Bacteria</taxon>
        <taxon>Bacillati</taxon>
        <taxon>Bacillota</taxon>
        <taxon>Bacilli</taxon>
        <taxon>Bacillales</taxon>
        <taxon>Paenibacillaceae</taxon>
        <taxon>Paenibacillus</taxon>
    </lineage>
</organism>
<reference evidence="3" key="1">
    <citation type="submission" date="2022-08" db="EMBL/GenBank/DDBJ databases">
        <title>The genomic sequence of strain Paenibacillus sp. SCIV0701.</title>
        <authorList>
            <person name="Zhao H."/>
        </authorList>
    </citation>
    <scope>NUCLEOTIDE SEQUENCE</scope>
    <source>
        <strain evidence="3">SCIV0701</strain>
    </source>
</reference>
<gene>
    <name evidence="3" type="ORF">NQZ67_18050</name>
</gene>